<evidence type="ECO:0000313" key="2">
    <source>
        <dbReference type="EMBL" id="CAG8444518.1"/>
    </source>
</evidence>
<organism evidence="2 3">
    <name type="scientific">Acaulospora morrowiae</name>
    <dbReference type="NCBI Taxonomy" id="94023"/>
    <lineage>
        <taxon>Eukaryota</taxon>
        <taxon>Fungi</taxon>
        <taxon>Fungi incertae sedis</taxon>
        <taxon>Mucoromycota</taxon>
        <taxon>Glomeromycotina</taxon>
        <taxon>Glomeromycetes</taxon>
        <taxon>Diversisporales</taxon>
        <taxon>Acaulosporaceae</taxon>
        <taxon>Acaulospora</taxon>
    </lineage>
</organism>
<accession>A0A9N8YSF5</accession>
<evidence type="ECO:0000256" key="1">
    <source>
        <dbReference type="SAM" id="MobiDB-lite"/>
    </source>
</evidence>
<evidence type="ECO:0000313" key="3">
    <source>
        <dbReference type="Proteomes" id="UP000789342"/>
    </source>
</evidence>
<proteinExistence type="predicted"/>
<dbReference type="OrthoDB" id="2420957at2759"/>
<name>A0A9N8YSF5_9GLOM</name>
<feature type="non-terminal residue" evidence="2">
    <location>
        <position position="1"/>
    </location>
</feature>
<feature type="compositionally biased region" description="Polar residues" evidence="1">
    <location>
        <begin position="43"/>
        <end position="58"/>
    </location>
</feature>
<keyword evidence="3" id="KW-1185">Reference proteome</keyword>
<dbReference type="AlphaFoldDB" id="A0A9N8YSF5"/>
<dbReference type="EMBL" id="CAJVPV010000140">
    <property type="protein sequence ID" value="CAG8444518.1"/>
    <property type="molecule type" value="Genomic_DNA"/>
</dbReference>
<reference evidence="2" key="1">
    <citation type="submission" date="2021-06" db="EMBL/GenBank/DDBJ databases">
        <authorList>
            <person name="Kallberg Y."/>
            <person name="Tangrot J."/>
            <person name="Rosling A."/>
        </authorList>
    </citation>
    <scope>NUCLEOTIDE SEQUENCE</scope>
    <source>
        <strain evidence="2">CL551</strain>
    </source>
</reference>
<gene>
    <name evidence="2" type="ORF">AMORRO_LOCUS522</name>
</gene>
<protein>
    <submittedName>
        <fullName evidence="2">577_t:CDS:1</fullName>
    </submittedName>
</protein>
<dbReference type="Proteomes" id="UP000789342">
    <property type="component" value="Unassembled WGS sequence"/>
</dbReference>
<feature type="region of interest" description="Disordered" evidence="1">
    <location>
        <begin position="37"/>
        <end position="69"/>
    </location>
</feature>
<comment type="caution">
    <text evidence="2">The sequence shown here is derived from an EMBL/GenBank/DDBJ whole genome shotgun (WGS) entry which is preliminary data.</text>
</comment>
<sequence>YLQFKSEGIFEEVLEDIYDEGRNCNWKPTPGIFPTLKAGYNLTPPTSTNPLDNSNSPELSADGDNDHSE</sequence>